<sequence length="170" mass="20008">MNDGPLCKCSAKSRRTGIRHSIYPGEESVKECRPMNNNSGKLYHYRITVSPPTNFLIPLCRVIRFNIDYTIHFIEEMTPENYCVKGLELFSSYLFQDILELYDWNLTGPEWDNQSPGCQKFHFMPRFVRFLPGETVPSSQNSLCWRMLVLHAVVCTLFFFISLFFYFTFI</sequence>
<dbReference type="Ensembl" id="ENSHHUT00000085080.1">
    <property type="protein sequence ID" value="ENSHHUP00000082473.1"/>
    <property type="gene ID" value="ENSHHUG00000047924.1"/>
</dbReference>
<dbReference type="Proteomes" id="UP000314982">
    <property type="component" value="Unassembled WGS sequence"/>
</dbReference>
<name>A0A4W5R8Y7_9TELE</name>
<keyword evidence="1" id="KW-0472">Membrane</keyword>
<organism evidence="2 3">
    <name type="scientific">Hucho hucho</name>
    <name type="common">huchen</name>
    <dbReference type="NCBI Taxonomy" id="62062"/>
    <lineage>
        <taxon>Eukaryota</taxon>
        <taxon>Metazoa</taxon>
        <taxon>Chordata</taxon>
        <taxon>Craniata</taxon>
        <taxon>Vertebrata</taxon>
        <taxon>Euteleostomi</taxon>
        <taxon>Actinopterygii</taxon>
        <taxon>Neopterygii</taxon>
        <taxon>Teleostei</taxon>
        <taxon>Protacanthopterygii</taxon>
        <taxon>Salmoniformes</taxon>
        <taxon>Salmonidae</taxon>
        <taxon>Salmoninae</taxon>
        <taxon>Hucho</taxon>
    </lineage>
</organism>
<protein>
    <submittedName>
        <fullName evidence="2">Drosha ribonuclease III</fullName>
    </submittedName>
</protein>
<feature type="transmembrane region" description="Helical" evidence="1">
    <location>
        <begin position="148"/>
        <end position="169"/>
    </location>
</feature>
<dbReference type="GeneTree" id="ENSGT00730000111052"/>
<reference evidence="2" key="2">
    <citation type="submission" date="2025-08" db="UniProtKB">
        <authorList>
            <consortium name="Ensembl"/>
        </authorList>
    </citation>
    <scope>IDENTIFICATION</scope>
</reference>
<proteinExistence type="predicted"/>
<keyword evidence="1" id="KW-1133">Transmembrane helix</keyword>
<dbReference type="AlphaFoldDB" id="A0A4W5R8Y7"/>
<evidence type="ECO:0000313" key="3">
    <source>
        <dbReference type="Proteomes" id="UP000314982"/>
    </source>
</evidence>
<evidence type="ECO:0000313" key="2">
    <source>
        <dbReference type="Ensembl" id="ENSHHUP00000082473.1"/>
    </source>
</evidence>
<keyword evidence="1" id="KW-0812">Transmembrane</keyword>
<evidence type="ECO:0000256" key="1">
    <source>
        <dbReference type="SAM" id="Phobius"/>
    </source>
</evidence>
<accession>A0A4W5R8Y7</accession>
<reference evidence="3" key="1">
    <citation type="submission" date="2018-06" db="EMBL/GenBank/DDBJ databases">
        <title>Genome assembly of Danube salmon.</title>
        <authorList>
            <person name="Macqueen D.J."/>
            <person name="Gundappa M.K."/>
        </authorList>
    </citation>
    <scope>NUCLEOTIDE SEQUENCE [LARGE SCALE GENOMIC DNA]</scope>
</reference>
<keyword evidence="3" id="KW-1185">Reference proteome</keyword>
<reference evidence="2" key="3">
    <citation type="submission" date="2025-09" db="UniProtKB">
        <authorList>
            <consortium name="Ensembl"/>
        </authorList>
    </citation>
    <scope>IDENTIFICATION</scope>
</reference>